<keyword evidence="1" id="KW-1133">Transmembrane helix</keyword>
<feature type="transmembrane region" description="Helical" evidence="1">
    <location>
        <begin position="56"/>
        <end position="75"/>
    </location>
</feature>
<dbReference type="EMBL" id="QRGO01000001">
    <property type="protein sequence ID" value="RDV03759.1"/>
    <property type="molecule type" value="Genomic_DNA"/>
</dbReference>
<keyword evidence="1" id="KW-0812">Transmembrane</keyword>
<protein>
    <submittedName>
        <fullName evidence="2">Uncharacterized protein</fullName>
    </submittedName>
</protein>
<reference evidence="3" key="1">
    <citation type="submission" date="2018-08" db="EMBL/GenBank/DDBJ databases">
        <authorList>
            <person name="Kim S.-J."/>
            <person name="Jung G.-Y."/>
        </authorList>
    </citation>
    <scope>NUCLEOTIDE SEQUENCE [LARGE SCALE GENOMIC DNA]</scope>
    <source>
        <strain evidence="3">GY_H</strain>
    </source>
</reference>
<name>A0A371B836_9BRAD</name>
<keyword evidence="1" id="KW-0472">Membrane</keyword>
<comment type="caution">
    <text evidence="2">The sequence shown here is derived from an EMBL/GenBank/DDBJ whole genome shotgun (WGS) entry which is preliminary data.</text>
</comment>
<sequence length="195" mass="22519">MNPQINELIGKIKQLESELDAELAKRGAELRFGLEHGRVAFEEELLRRHRELRQKLLPYVFGARPLVMLVAPVIYAGIVPFVLLDLFVSVYQAVCFPVYGIAKVKRADYLVFDRHHLAYLNALEKLNCAYCSYANGLIAYVREIVARTEQYWCPIKHARRVIGSHARYAMFDDYGDGEGYRERLEELRKNLAKDA</sequence>
<feature type="transmembrane region" description="Helical" evidence="1">
    <location>
        <begin position="81"/>
        <end position="102"/>
    </location>
</feature>
<dbReference type="Proteomes" id="UP000263993">
    <property type="component" value="Unassembled WGS sequence"/>
</dbReference>
<accession>A0A371B836</accession>
<organism evidence="2 3">
    <name type="scientific">Undibacter mobilis</name>
    <dbReference type="NCBI Taxonomy" id="2292256"/>
    <lineage>
        <taxon>Bacteria</taxon>
        <taxon>Pseudomonadati</taxon>
        <taxon>Pseudomonadota</taxon>
        <taxon>Alphaproteobacteria</taxon>
        <taxon>Hyphomicrobiales</taxon>
        <taxon>Nitrobacteraceae</taxon>
        <taxon>Undibacter</taxon>
    </lineage>
</organism>
<keyword evidence="3" id="KW-1185">Reference proteome</keyword>
<gene>
    <name evidence="2" type="ORF">DXH78_03645</name>
</gene>
<dbReference type="OrthoDB" id="9795505at2"/>
<evidence type="ECO:0000313" key="3">
    <source>
        <dbReference type="Proteomes" id="UP000263993"/>
    </source>
</evidence>
<proteinExistence type="predicted"/>
<dbReference type="AlphaFoldDB" id="A0A371B836"/>
<evidence type="ECO:0000256" key="1">
    <source>
        <dbReference type="SAM" id="Phobius"/>
    </source>
</evidence>
<evidence type="ECO:0000313" key="2">
    <source>
        <dbReference type="EMBL" id="RDV03759.1"/>
    </source>
</evidence>